<dbReference type="Gene3D" id="3.40.50.1000">
    <property type="entry name" value="HAD superfamily/HAD-like"/>
    <property type="match status" value="1"/>
</dbReference>
<keyword evidence="2" id="KW-1185">Reference proteome</keyword>
<dbReference type="PANTHER" id="PTHR10000:SF53">
    <property type="entry name" value="5-AMINO-6-(5-PHOSPHO-D-RIBITYLAMINO)URACIL PHOSPHATASE YBJI-RELATED"/>
    <property type="match status" value="1"/>
</dbReference>
<dbReference type="SFLD" id="SFLDG01140">
    <property type="entry name" value="C2.B:_Phosphomannomutase_and_P"/>
    <property type="match status" value="1"/>
</dbReference>
<dbReference type="EMBL" id="QETB01000003">
    <property type="protein sequence ID" value="PWF26338.1"/>
    <property type="molecule type" value="Genomic_DNA"/>
</dbReference>
<evidence type="ECO:0000313" key="2">
    <source>
        <dbReference type="Proteomes" id="UP000245283"/>
    </source>
</evidence>
<proteinExistence type="predicted"/>
<sequence>MPVTPTDPRQYADLSGIKIVASDMDNTLVGADGELPGEIWDIIRELKAEGIQFVPASGRQVATLQDMFAPVADGMTFISANGGLLARDSEILYSARLKPEDLGDIMTIVRDLASGGTNVGAVLIGEKQSYVERTDTAFVSEVQRYFHQLQILEDALEADDHIVKVGIYSFDGLDPVLPRLESYQQTHSLTFSADDWVDVQGKNVNKGVALEELQRILGVGADETVVFGDYLNDSELMAAGTHSFAVANAHPDVIAAARYVAPSCAERGVVQVLQHILDRK</sequence>
<dbReference type="InterPro" id="IPR036412">
    <property type="entry name" value="HAD-like_sf"/>
</dbReference>
<dbReference type="GO" id="GO:0000287">
    <property type="term" value="F:magnesium ion binding"/>
    <property type="evidence" value="ECO:0007669"/>
    <property type="project" value="TreeGrafter"/>
</dbReference>
<gene>
    <name evidence="1" type="ORF">DD236_05605</name>
</gene>
<protein>
    <submittedName>
        <fullName evidence="1">HAD family hydrolase</fullName>
    </submittedName>
</protein>
<dbReference type="Gene3D" id="3.30.1240.10">
    <property type="match status" value="1"/>
</dbReference>
<dbReference type="Proteomes" id="UP000245283">
    <property type="component" value="Unassembled WGS sequence"/>
</dbReference>
<dbReference type="GO" id="GO:0016791">
    <property type="term" value="F:phosphatase activity"/>
    <property type="evidence" value="ECO:0007669"/>
    <property type="project" value="TreeGrafter"/>
</dbReference>
<dbReference type="AlphaFoldDB" id="A0A2V1K6S1"/>
<dbReference type="OrthoDB" id="3180855at2"/>
<dbReference type="Pfam" id="PF08282">
    <property type="entry name" value="Hydrolase_3"/>
    <property type="match status" value="1"/>
</dbReference>
<dbReference type="NCBIfam" id="TIGR01484">
    <property type="entry name" value="HAD-SF-IIB"/>
    <property type="match status" value="1"/>
</dbReference>
<reference evidence="2" key="1">
    <citation type="submission" date="2018-05" db="EMBL/GenBank/DDBJ databases">
        <authorList>
            <person name="Li Y."/>
        </authorList>
    </citation>
    <scope>NUCLEOTIDE SEQUENCE [LARGE SCALE GENOMIC DNA]</scope>
    <source>
        <strain evidence="2">sk1b4</strain>
    </source>
</reference>
<dbReference type="SUPFAM" id="SSF56784">
    <property type="entry name" value="HAD-like"/>
    <property type="match status" value="1"/>
</dbReference>
<name>A0A2V1K6S1_9ACTO</name>
<comment type="caution">
    <text evidence="1">The sequence shown here is derived from an EMBL/GenBank/DDBJ whole genome shotgun (WGS) entry which is preliminary data.</text>
</comment>
<evidence type="ECO:0000313" key="1">
    <source>
        <dbReference type="EMBL" id="PWF26338.1"/>
    </source>
</evidence>
<keyword evidence="1" id="KW-0378">Hydrolase</keyword>
<dbReference type="SFLD" id="SFLDS00003">
    <property type="entry name" value="Haloacid_Dehalogenase"/>
    <property type="match status" value="1"/>
</dbReference>
<accession>A0A2V1K6S1</accession>
<dbReference type="RefSeq" id="WP_109093410.1">
    <property type="nucleotide sequence ID" value="NZ_QETB01000003.1"/>
</dbReference>
<dbReference type="GO" id="GO:0005829">
    <property type="term" value="C:cytosol"/>
    <property type="evidence" value="ECO:0007669"/>
    <property type="project" value="TreeGrafter"/>
</dbReference>
<organism evidence="1 2">
    <name type="scientific">Ancrocorticia populi</name>
    <dbReference type="NCBI Taxonomy" id="2175228"/>
    <lineage>
        <taxon>Bacteria</taxon>
        <taxon>Bacillati</taxon>
        <taxon>Actinomycetota</taxon>
        <taxon>Actinomycetes</taxon>
        <taxon>Actinomycetales</taxon>
        <taxon>Actinomycetaceae</taxon>
        <taxon>Ancrocorticia</taxon>
    </lineage>
</organism>
<dbReference type="InterPro" id="IPR006379">
    <property type="entry name" value="HAD-SF_hydro_IIB"/>
</dbReference>
<dbReference type="PANTHER" id="PTHR10000">
    <property type="entry name" value="PHOSPHOSERINE PHOSPHATASE"/>
    <property type="match status" value="1"/>
</dbReference>
<dbReference type="InterPro" id="IPR023214">
    <property type="entry name" value="HAD_sf"/>
</dbReference>